<feature type="binding site" evidence="7 8">
    <location>
        <position position="55"/>
    </location>
    <ligand>
        <name>S-adenosyl-L-methionine</name>
        <dbReference type="ChEBI" id="CHEBI:59789"/>
    </ligand>
</feature>
<evidence type="ECO:0000313" key="11">
    <source>
        <dbReference type="Proteomes" id="UP000616595"/>
    </source>
</evidence>
<dbReference type="NCBIfam" id="TIGR00755">
    <property type="entry name" value="ksgA"/>
    <property type="match status" value="1"/>
</dbReference>
<comment type="similarity">
    <text evidence="7">Belongs to the class I-like SAM-binding methyltransferase superfamily. rRNA adenine N(6)-methyltransferase family. RsmA subfamily.</text>
</comment>
<dbReference type="PROSITE" id="PS51689">
    <property type="entry name" value="SAM_RNA_A_N6_MT"/>
    <property type="match status" value="1"/>
</dbReference>
<evidence type="ECO:0000256" key="2">
    <source>
        <dbReference type="ARBA" id="ARBA00022552"/>
    </source>
</evidence>
<gene>
    <name evidence="7 10" type="primary">rsmA</name>
    <name evidence="7" type="synonym">ksgA</name>
    <name evidence="10" type="ORF">GH810_05165</name>
</gene>
<feature type="binding site" evidence="7 8">
    <location>
        <position position="125"/>
    </location>
    <ligand>
        <name>S-adenosyl-L-methionine</name>
        <dbReference type="ChEBI" id="CHEBI:59789"/>
    </ligand>
</feature>
<reference evidence="10" key="2">
    <citation type="submission" date="2020-10" db="EMBL/GenBank/DDBJ databases">
        <title>Comparative genomics of the Acetobacterium genus.</title>
        <authorList>
            <person name="Marshall C."/>
            <person name="May H."/>
            <person name="Norman S."/>
        </authorList>
    </citation>
    <scope>NUCLEOTIDE SEQUENCE</scope>
    <source>
        <strain evidence="10">DER-2019</strain>
    </source>
</reference>
<dbReference type="Gene3D" id="1.10.8.100">
    <property type="entry name" value="Ribosomal RNA adenine dimethylase-like, domain 2"/>
    <property type="match status" value="1"/>
</dbReference>
<dbReference type="HAMAP" id="MF_00607">
    <property type="entry name" value="16SrRNA_methyltr_A"/>
    <property type="match status" value="1"/>
</dbReference>
<sequence length="287" mass="31988">MEKLTSPHVIETLLKKYDLHFNKRFGQNFLIDENIVRKIAMAGEVDTGDLVLEIGSGIGTLTQVLSENAKKVVTVEIDKKLIPVLHETLRDCNNVEIIQGDILKTNVRELLGDDIGKLPIKIVANLPYYITTPIIMGFLESDLPIESMTFLIQKEVGERICGGPGTKAYGSLSIVAQFYADIKLDFSVPSHVFIPRPKVDSVVVTFKKLDSPKFKVENKELFLSVVKASFLNRRKTLINGLTMNTIFDKEVLLKVLEECSIAPGIRGETLTGSEFANIANHLNNYIN</sequence>
<dbReference type="OrthoDB" id="9814755at2"/>
<evidence type="ECO:0000256" key="1">
    <source>
        <dbReference type="ARBA" id="ARBA00022490"/>
    </source>
</evidence>
<accession>A0A923HW57</accession>
<dbReference type="InterPro" id="IPR020598">
    <property type="entry name" value="rRNA_Ade_methylase_Trfase_N"/>
</dbReference>
<evidence type="ECO:0000256" key="8">
    <source>
        <dbReference type="PROSITE-ProRule" id="PRU01026"/>
    </source>
</evidence>
<proteinExistence type="inferred from homology"/>
<feature type="binding site" evidence="7 8">
    <location>
        <position position="101"/>
    </location>
    <ligand>
        <name>S-adenosyl-L-methionine</name>
        <dbReference type="ChEBI" id="CHEBI:59789"/>
    </ligand>
</feature>
<keyword evidence="3 7" id="KW-0489">Methyltransferase</keyword>
<dbReference type="EC" id="2.1.1.182" evidence="7"/>
<feature type="domain" description="Ribosomal RNA adenine methylase transferase N-terminal" evidence="9">
    <location>
        <begin position="35"/>
        <end position="210"/>
    </location>
</feature>
<organism evidence="10 11">
    <name type="scientific">Acetobacterium paludosum</name>
    <dbReference type="NCBI Taxonomy" id="52693"/>
    <lineage>
        <taxon>Bacteria</taxon>
        <taxon>Bacillati</taxon>
        <taxon>Bacillota</taxon>
        <taxon>Clostridia</taxon>
        <taxon>Eubacteriales</taxon>
        <taxon>Eubacteriaceae</taxon>
        <taxon>Acetobacterium</taxon>
    </lineage>
</organism>
<comment type="caution">
    <text evidence="10">The sequence shown here is derived from an EMBL/GenBank/DDBJ whole genome shotgun (WGS) entry which is preliminary data.</text>
</comment>
<dbReference type="InterPro" id="IPR023165">
    <property type="entry name" value="rRNA_Ade_diMease-like_C"/>
</dbReference>
<evidence type="ECO:0000256" key="5">
    <source>
        <dbReference type="ARBA" id="ARBA00022691"/>
    </source>
</evidence>
<keyword evidence="2 7" id="KW-0698">rRNA processing</keyword>
<evidence type="ECO:0000313" key="10">
    <source>
        <dbReference type="EMBL" id="MBC3887694.1"/>
    </source>
</evidence>
<feature type="binding site" evidence="7 8">
    <location>
        <position position="76"/>
    </location>
    <ligand>
        <name>S-adenosyl-L-methionine</name>
        <dbReference type="ChEBI" id="CHEBI:59789"/>
    </ligand>
</feature>
<keyword evidence="11" id="KW-1185">Reference proteome</keyword>
<comment type="function">
    <text evidence="7">Specifically dimethylates two adjacent adenosines (A1518 and A1519) in the loop of a conserved hairpin near the 3'-end of 16S rRNA in the 30S particle. May play a critical role in biogenesis of 30S subunits.</text>
</comment>
<dbReference type="InterPro" id="IPR001737">
    <property type="entry name" value="KsgA/Erm"/>
</dbReference>
<dbReference type="GO" id="GO:0052908">
    <property type="term" value="F:16S rRNA (adenine(1518)-N(6)/adenine(1519)-N(6))-dimethyltransferase activity"/>
    <property type="evidence" value="ECO:0007669"/>
    <property type="project" value="UniProtKB-EC"/>
</dbReference>
<dbReference type="PROSITE" id="PS01131">
    <property type="entry name" value="RRNA_A_DIMETH"/>
    <property type="match status" value="1"/>
</dbReference>
<dbReference type="InterPro" id="IPR029063">
    <property type="entry name" value="SAM-dependent_MTases_sf"/>
</dbReference>
<evidence type="ECO:0000256" key="6">
    <source>
        <dbReference type="ARBA" id="ARBA00022884"/>
    </source>
</evidence>
<dbReference type="FunFam" id="3.40.50.150:FF:000023">
    <property type="entry name" value="Ribosomal RNA small subunit methyltransferase A"/>
    <property type="match status" value="1"/>
</dbReference>
<keyword evidence="1 7" id="KW-0963">Cytoplasm</keyword>
<dbReference type="EMBL" id="WJBD01000004">
    <property type="protein sequence ID" value="MBC3887694.1"/>
    <property type="molecule type" value="Genomic_DNA"/>
</dbReference>
<dbReference type="SUPFAM" id="SSF53335">
    <property type="entry name" value="S-adenosyl-L-methionine-dependent methyltransferases"/>
    <property type="match status" value="1"/>
</dbReference>
<dbReference type="Pfam" id="PF00398">
    <property type="entry name" value="RrnaAD"/>
    <property type="match status" value="1"/>
</dbReference>
<evidence type="ECO:0000256" key="4">
    <source>
        <dbReference type="ARBA" id="ARBA00022679"/>
    </source>
</evidence>
<dbReference type="InterPro" id="IPR020596">
    <property type="entry name" value="rRNA_Ade_Mease_Trfase_CS"/>
</dbReference>
<evidence type="ECO:0000259" key="9">
    <source>
        <dbReference type="SMART" id="SM00650"/>
    </source>
</evidence>
<dbReference type="Gene3D" id="3.40.50.150">
    <property type="entry name" value="Vaccinia Virus protein VP39"/>
    <property type="match status" value="1"/>
</dbReference>
<keyword evidence="5 7" id="KW-0949">S-adenosyl-L-methionine</keyword>
<comment type="subcellular location">
    <subcellularLocation>
        <location evidence="7">Cytoplasm</location>
    </subcellularLocation>
</comment>
<dbReference type="SMART" id="SM00650">
    <property type="entry name" value="rADc"/>
    <property type="match status" value="1"/>
</dbReference>
<comment type="catalytic activity">
    <reaction evidence="7">
        <text>adenosine(1518)/adenosine(1519) in 16S rRNA + 4 S-adenosyl-L-methionine = N(6)-dimethyladenosine(1518)/N(6)-dimethyladenosine(1519) in 16S rRNA + 4 S-adenosyl-L-homocysteine + 4 H(+)</text>
        <dbReference type="Rhea" id="RHEA:19609"/>
        <dbReference type="Rhea" id="RHEA-COMP:10232"/>
        <dbReference type="Rhea" id="RHEA-COMP:10233"/>
        <dbReference type="ChEBI" id="CHEBI:15378"/>
        <dbReference type="ChEBI" id="CHEBI:57856"/>
        <dbReference type="ChEBI" id="CHEBI:59789"/>
        <dbReference type="ChEBI" id="CHEBI:74411"/>
        <dbReference type="ChEBI" id="CHEBI:74493"/>
        <dbReference type="EC" id="2.1.1.182"/>
    </reaction>
</comment>
<dbReference type="InterPro" id="IPR011530">
    <property type="entry name" value="rRNA_adenine_dimethylase"/>
</dbReference>
<feature type="binding site" evidence="7 8">
    <location>
        <position position="30"/>
    </location>
    <ligand>
        <name>S-adenosyl-L-methionine</name>
        <dbReference type="ChEBI" id="CHEBI:59789"/>
    </ligand>
</feature>
<dbReference type="AlphaFoldDB" id="A0A923HW57"/>
<keyword evidence="6 7" id="KW-0694">RNA-binding</keyword>
<keyword evidence="4 7" id="KW-0808">Transferase</keyword>
<dbReference type="CDD" id="cd02440">
    <property type="entry name" value="AdoMet_MTases"/>
    <property type="match status" value="1"/>
</dbReference>
<dbReference type="GO" id="GO:0005829">
    <property type="term" value="C:cytosol"/>
    <property type="evidence" value="ECO:0007669"/>
    <property type="project" value="TreeGrafter"/>
</dbReference>
<dbReference type="RefSeq" id="WP_148566681.1">
    <property type="nucleotide sequence ID" value="NZ_RXYA01000005.1"/>
</dbReference>
<reference evidence="10" key="1">
    <citation type="submission" date="2019-10" db="EMBL/GenBank/DDBJ databases">
        <authorList>
            <person name="Ross D.E."/>
            <person name="Gulliver D."/>
        </authorList>
    </citation>
    <scope>NUCLEOTIDE SEQUENCE</scope>
    <source>
        <strain evidence="10">DER-2019</strain>
    </source>
</reference>
<dbReference type="PANTHER" id="PTHR11727">
    <property type="entry name" value="DIMETHYLADENOSINE TRANSFERASE"/>
    <property type="match status" value="1"/>
</dbReference>
<protein>
    <recommendedName>
        <fullName evidence="7">Ribosomal RNA small subunit methyltransferase A</fullName>
        <ecNumber evidence="7">2.1.1.182</ecNumber>
    </recommendedName>
    <alternativeName>
        <fullName evidence="7">16S rRNA (adenine(1518)-N(6)/adenine(1519)-N(6))-dimethyltransferase</fullName>
    </alternativeName>
    <alternativeName>
        <fullName evidence="7">16S rRNA dimethyladenosine transferase</fullName>
    </alternativeName>
    <alternativeName>
        <fullName evidence="7">16S rRNA dimethylase</fullName>
    </alternativeName>
    <alternativeName>
        <fullName evidence="7">S-adenosylmethionine-6-N', N'-adenosyl(rRNA) dimethyltransferase</fullName>
    </alternativeName>
</protein>
<evidence type="ECO:0000256" key="3">
    <source>
        <dbReference type="ARBA" id="ARBA00022603"/>
    </source>
</evidence>
<evidence type="ECO:0000256" key="7">
    <source>
        <dbReference type="HAMAP-Rule" id="MF_00607"/>
    </source>
</evidence>
<name>A0A923HW57_9FIRM</name>
<dbReference type="GO" id="GO:0003723">
    <property type="term" value="F:RNA binding"/>
    <property type="evidence" value="ECO:0007669"/>
    <property type="project" value="UniProtKB-UniRule"/>
</dbReference>
<dbReference type="PANTHER" id="PTHR11727:SF7">
    <property type="entry name" value="DIMETHYLADENOSINE TRANSFERASE-RELATED"/>
    <property type="match status" value="1"/>
</dbReference>
<dbReference type="Proteomes" id="UP000616595">
    <property type="component" value="Unassembled WGS sequence"/>
</dbReference>
<feature type="binding site" evidence="7 8">
    <location>
        <position position="28"/>
    </location>
    <ligand>
        <name>S-adenosyl-L-methionine</name>
        <dbReference type="ChEBI" id="CHEBI:59789"/>
    </ligand>
</feature>